<evidence type="ECO:0000313" key="20">
    <source>
        <dbReference type="Proteomes" id="UP000002051"/>
    </source>
</evidence>
<dbReference type="Proteomes" id="UP000265566">
    <property type="component" value="Chromosome 1"/>
</dbReference>
<dbReference type="Proteomes" id="UP000002051">
    <property type="component" value="Unassembled WGS sequence"/>
</dbReference>
<evidence type="ECO:0000313" key="19">
    <source>
        <dbReference type="EnsemblPlants" id="AES60305"/>
    </source>
</evidence>
<dbReference type="eggNOG" id="KOG0800">
    <property type="taxonomic scope" value="Eukaryota"/>
</dbReference>
<dbReference type="OrthoDB" id="8062037at2759"/>
<dbReference type="EC" id="2.3.2.27" evidence="4"/>
<dbReference type="Gramene" id="rna2235">
    <property type="protein sequence ID" value="RHN78610.1"/>
    <property type="gene ID" value="gene2235"/>
</dbReference>
<evidence type="ECO:0000256" key="5">
    <source>
        <dbReference type="ARBA" id="ARBA00022679"/>
    </source>
</evidence>
<evidence type="ECO:0000256" key="14">
    <source>
        <dbReference type="PROSITE-ProRule" id="PRU00175"/>
    </source>
</evidence>
<dbReference type="PANTHER" id="PTHR46913">
    <property type="entry name" value="RING-H2 FINGER PROTEIN ATL16"/>
    <property type="match status" value="1"/>
</dbReference>
<protein>
    <recommendedName>
        <fullName evidence="4">RING-type E3 ubiquitin transferase</fullName>
        <ecNumber evidence="4">2.3.2.27</ecNumber>
    </recommendedName>
</protein>
<evidence type="ECO:0000313" key="18">
    <source>
        <dbReference type="EMBL" id="RHN78610.1"/>
    </source>
</evidence>
<keyword evidence="20" id="KW-1185">Reference proteome</keyword>
<dbReference type="GO" id="GO:0008270">
    <property type="term" value="F:zinc ion binding"/>
    <property type="evidence" value="ECO:0007669"/>
    <property type="project" value="UniProtKB-KW"/>
</dbReference>
<dbReference type="EnsemblPlants" id="AES60305">
    <property type="protein sequence ID" value="AES60305"/>
    <property type="gene ID" value="MTR_1g043410"/>
</dbReference>
<dbReference type="OMA" id="TTCECAV"/>
<evidence type="ECO:0000256" key="7">
    <source>
        <dbReference type="ARBA" id="ARBA00022723"/>
    </source>
</evidence>
<dbReference type="CDD" id="cd16461">
    <property type="entry name" value="RING-H2_EL5-like"/>
    <property type="match status" value="1"/>
</dbReference>
<dbReference type="SUPFAM" id="SSF57850">
    <property type="entry name" value="RING/U-box"/>
    <property type="match status" value="1"/>
</dbReference>
<reference evidence="18" key="4">
    <citation type="journal article" date="2018" name="Nat. Plants">
        <title>Whole-genome landscape of Medicago truncatula symbiotic genes.</title>
        <authorList>
            <person name="Pecrix Y."/>
            <person name="Gamas P."/>
            <person name="Carrere S."/>
        </authorList>
    </citation>
    <scope>NUCLEOTIDE SEQUENCE</scope>
    <source>
        <tissue evidence="18">Leaves</tissue>
    </source>
</reference>
<evidence type="ECO:0000256" key="15">
    <source>
        <dbReference type="SAM" id="Phobius"/>
    </source>
</evidence>
<dbReference type="GO" id="GO:0016567">
    <property type="term" value="P:protein ubiquitination"/>
    <property type="evidence" value="ECO:0007669"/>
    <property type="project" value="InterPro"/>
</dbReference>
<feature type="domain" description="RING-type" evidence="16">
    <location>
        <begin position="123"/>
        <end position="165"/>
    </location>
</feature>
<evidence type="ECO:0000259" key="16">
    <source>
        <dbReference type="PROSITE" id="PS50089"/>
    </source>
</evidence>
<dbReference type="InterPro" id="IPR013083">
    <property type="entry name" value="Znf_RING/FYVE/PHD"/>
</dbReference>
<evidence type="ECO:0000256" key="11">
    <source>
        <dbReference type="ARBA" id="ARBA00022989"/>
    </source>
</evidence>
<evidence type="ECO:0000256" key="6">
    <source>
        <dbReference type="ARBA" id="ARBA00022692"/>
    </source>
</evidence>
<evidence type="ECO:0000256" key="1">
    <source>
        <dbReference type="ARBA" id="ARBA00000900"/>
    </source>
</evidence>
<name>G7I5E5_MEDTR</name>
<evidence type="ECO:0000256" key="9">
    <source>
        <dbReference type="ARBA" id="ARBA00022786"/>
    </source>
</evidence>
<reference evidence="17 20" key="1">
    <citation type="journal article" date="2011" name="Nature">
        <title>The Medicago genome provides insight into the evolution of rhizobial symbioses.</title>
        <authorList>
            <person name="Young N.D."/>
            <person name="Debelle F."/>
            <person name="Oldroyd G.E."/>
            <person name="Geurts R."/>
            <person name="Cannon S.B."/>
            <person name="Udvardi M.K."/>
            <person name="Benedito V.A."/>
            <person name="Mayer K.F."/>
            <person name="Gouzy J."/>
            <person name="Schoof H."/>
            <person name="Van de Peer Y."/>
            <person name="Proost S."/>
            <person name="Cook D.R."/>
            <person name="Meyers B.C."/>
            <person name="Spannagl M."/>
            <person name="Cheung F."/>
            <person name="De Mita S."/>
            <person name="Krishnakumar V."/>
            <person name="Gundlach H."/>
            <person name="Zhou S."/>
            <person name="Mudge J."/>
            <person name="Bharti A.K."/>
            <person name="Murray J.D."/>
            <person name="Naoumkina M.A."/>
            <person name="Rosen B."/>
            <person name="Silverstein K.A."/>
            <person name="Tang H."/>
            <person name="Rombauts S."/>
            <person name="Zhao P.X."/>
            <person name="Zhou P."/>
            <person name="Barbe V."/>
            <person name="Bardou P."/>
            <person name="Bechner M."/>
            <person name="Bellec A."/>
            <person name="Berger A."/>
            <person name="Berges H."/>
            <person name="Bidwell S."/>
            <person name="Bisseling T."/>
            <person name="Choisne N."/>
            <person name="Couloux A."/>
            <person name="Denny R."/>
            <person name="Deshpande S."/>
            <person name="Dai X."/>
            <person name="Doyle J.J."/>
            <person name="Dudez A.M."/>
            <person name="Farmer A.D."/>
            <person name="Fouteau S."/>
            <person name="Franken C."/>
            <person name="Gibelin C."/>
            <person name="Gish J."/>
            <person name="Goldstein S."/>
            <person name="Gonzalez A.J."/>
            <person name="Green P.J."/>
            <person name="Hallab A."/>
            <person name="Hartog M."/>
            <person name="Hua A."/>
            <person name="Humphray S.J."/>
            <person name="Jeong D.H."/>
            <person name="Jing Y."/>
            <person name="Jocker A."/>
            <person name="Kenton S.M."/>
            <person name="Kim D.J."/>
            <person name="Klee K."/>
            <person name="Lai H."/>
            <person name="Lang C."/>
            <person name="Lin S."/>
            <person name="Macmil S.L."/>
            <person name="Magdelenat G."/>
            <person name="Matthews L."/>
            <person name="McCorrison J."/>
            <person name="Monaghan E.L."/>
            <person name="Mun J.H."/>
            <person name="Najar F.Z."/>
            <person name="Nicholson C."/>
            <person name="Noirot C."/>
            <person name="O'Bleness M."/>
            <person name="Paule C.R."/>
            <person name="Poulain J."/>
            <person name="Prion F."/>
            <person name="Qin B."/>
            <person name="Qu C."/>
            <person name="Retzel E.F."/>
            <person name="Riddle C."/>
            <person name="Sallet E."/>
            <person name="Samain S."/>
            <person name="Samson N."/>
            <person name="Sanders I."/>
            <person name="Saurat O."/>
            <person name="Scarpelli C."/>
            <person name="Schiex T."/>
            <person name="Segurens B."/>
            <person name="Severin A.J."/>
            <person name="Sherrier D.J."/>
            <person name="Shi R."/>
            <person name="Sims S."/>
            <person name="Singer S.R."/>
            <person name="Sinharoy S."/>
            <person name="Sterck L."/>
            <person name="Viollet A."/>
            <person name="Wang B.B."/>
            <person name="Wang K."/>
            <person name="Wang M."/>
            <person name="Wang X."/>
            <person name="Warfsmann J."/>
            <person name="Weissenbach J."/>
            <person name="White D.D."/>
            <person name="White J.D."/>
            <person name="Wiley G.B."/>
            <person name="Wincker P."/>
            <person name="Xing Y."/>
            <person name="Yang L."/>
            <person name="Yao Z."/>
            <person name="Ying F."/>
            <person name="Zhai J."/>
            <person name="Zhou L."/>
            <person name="Zuber A."/>
            <person name="Denarie J."/>
            <person name="Dixon R.A."/>
            <person name="May G.D."/>
            <person name="Schwartz D.C."/>
            <person name="Rogers J."/>
            <person name="Quetier F."/>
            <person name="Town C.D."/>
            <person name="Roe B.A."/>
        </authorList>
    </citation>
    <scope>NUCLEOTIDE SEQUENCE [LARGE SCALE GENOMIC DNA]</scope>
    <source>
        <strain evidence="17">A17</strain>
        <strain evidence="19 20">cv. Jemalong A17</strain>
    </source>
</reference>
<dbReference type="PaxDb" id="3880-AES60305"/>
<comment type="catalytic activity">
    <reaction evidence="1">
        <text>S-ubiquitinyl-[E2 ubiquitin-conjugating enzyme]-L-cysteine + [acceptor protein]-L-lysine = [E2 ubiquitin-conjugating enzyme]-L-cysteine + N(6)-ubiquitinyl-[acceptor protein]-L-lysine.</text>
        <dbReference type="EC" id="2.3.2.27"/>
    </reaction>
</comment>
<dbReference type="SMART" id="SM00184">
    <property type="entry name" value="RING"/>
    <property type="match status" value="1"/>
</dbReference>
<dbReference type="InterPro" id="IPR001841">
    <property type="entry name" value="Znf_RING"/>
</dbReference>
<dbReference type="Pfam" id="PF13639">
    <property type="entry name" value="zf-RING_2"/>
    <property type="match status" value="1"/>
</dbReference>
<comment type="similarity">
    <text evidence="13">Belongs to the RING-type zinc finger family. ATL subfamily.</text>
</comment>
<evidence type="ECO:0000256" key="12">
    <source>
        <dbReference type="ARBA" id="ARBA00023136"/>
    </source>
</evidence>
<evidence type="ECO:0000256" key="3">
    <source>
        <dbReference type="ARBA" id="ARBA00004906"/>
    </source>
</evidence>
<keyword evidence="12 15" id="KW-0472">Membrane</keyword>
<sequence length="321" mass="37133">MNFVNKQHHLIIYPVSQAHPPIQNHHDSSTNFPIVIIVVGMMVTSFLLMAYYTFVIKCCFNWNNIDLDRGRRFSFSRQHEEQSTSYSMTSDHRGLEQSVINSIPVIHYKLEKDYGELGISSECAFCLSEFQEDEKLRVIPNCNHLFHIDCVDIWLQNNANCPLCRRKVSMTREIQVEHVVTPRPSPYFERQNVENIIDGCEDFVSIDLDNIENGHEGQNLHERIEERGKELEVPRDSHKKALKLQKVSSMGNECIKDKDDGFLVQPIRRSFSMDLAIYKSLYQPNLHVHEVSSIEVCGDSSNRPKRSFFSFGHGSRSRSVV</sequence>
<keyword evidence="9" id="KW-0833">Ubl conjugation pathway</keyword>
<evidence type="ECO:0000256" key="2">
    <source>
        <dbReference type="ARBA" id="ARBA00004167"/>
    </source>
</evidence>
<keyword evidence="6 15" id="KW-0812">Transmembrane</keyword>
<keyword evidence="7" id="KW-0479">Metal-binding</keyword>
<comment type="subcellular location">
    <subcellularLocation>
        <location evidence="2">Membrane</location>
        <topology evidence="2">Single-pass membrane protein</topology>
    </subcellularLocation>
</comment>
<reference evidence="17 20" key="2">
    <citation type="journal article" date="2014" name="BMC Genomics">
        <title>An improved genome release (version Mt4.0) for the model legume Medicago truncatula.</title>
        <authorList>
            <person name="Tang H."/>
            <person name="Krishnakumar V."/>
            <person name="Bidwell S."/>
            <person name="Rosen B."/>
            <person name="Chan A."/>
            <person name="Zhou S."/>
            <person name="Gentzbittel L."/>
            <person name="Childs K.L."/>
            <person name="Yandell M."/>
            <person name="Gundlach H."/>
            <person name="Mayer K.F."/>
            <person name="Schwartz D.C."/>
            <person name="Town C.D."/>
        </authorList>
    </citation>
    <scope>GENOME REANNOTATION</scope>
    <source>
        <strain evidence="19 20">cv. Jemalong A17</strain>
    </source>
</reference>
<evidence type="ECO:0000256" key="4">
    <source>
        <dbReference type="ARBA" id="ARBA00012483"/>
    </source>
</evidence>
<feature type="transmembrane region" description="Helical" evidence="15">
    <location>
        <begin position="32"/>
        <end position="54"/>
    </location>
</feature>
<accession>G7I5E5</accession>
<dbReference type="PANTHER" id="PTHR46913:SF1">
    <property type="entry name" value="RING-H2 FINGER PROTEIN ATL16"/>
    <property type="match status" value="1"/>
</dbReference>
<organism evidence="17 20">
    <name type="scientific">Medicago truncatula</name>
    <name type="common">Barrel medic</name>
    <name type="synonym">Medicago tribuloides</name>
    <dbReference type="NCBI Taxonomy" id="3880"/>
    <lineage>
        <taxon>Eukaryota</taxon>
        <taxon>Viridiplantae</taxon>
        <taxon>Streptophyta</taxon>
        <taxon>Embryophyta</taxon>
        <taxon>Tracheophyta</taxon>
        <taxon>Spermatophyta</taxon>
        <taxon>Magnoliopsida</taxon>
        <taxon>eudicotyledons</taxon>
        <taxon>Gunneridae</taxon>
        <taxon>Pentapetalae</taxon>
        <taxon>rosids</taxon>
        <taxon>fabids</taxon>
        <taxon>Fabales</taxon>
        <taxon>Fabaceae</taxon>
        <taxon>Papilionoideae</taxon>
        <taxon>50 kb inversion clade</taxon>
        <taxon>NPAAA clade</taxon>
        <taxon>Hologalegina</taxon>
        <taxon>IRL clade</taxon>
        <taxon>Trifolieae</taxon>
        <taxon>Medicago</taxon>
    </lineage>
</organism>
<dbReference type="EMBL" id="CM001217">
    <property type="protein sequence ID" value="AES60305.1"/>
    <property type="molecule type" value="Genomic_DNA"/>
</dbReference>
<keyword evidence="10" id="KW-0862">Zinc</keyword>
<evidence type="ECO:0000256" key="13">
    <source>
        <dbReference type="ARBA" id="ARBA00024209"/>
    </source>
</evidence>
<dbReference type="Gene3D" id="3.30.40.10">
    <property type="entry name" value="Zinc/RING finger domain, C3HC4 (zinc finger)"/>
    <property type="match status" value="1"/>
</dbReference>
<dbReference type="SMR" id="G7I5E5"/>
<evidence type="ECO:0000313" key="17">
    <source>
        <dbReference type="EMBL" id="AES60305.1"/>
    </source>
</evidence>
<dbReference type="GO" id="GO:0016020">
    <property type="term" value="C:membrane"/>
    <property type="evidence" value="ECO:0007669"/>
    <property type="project" value="UniProtKB-SubCell"/>
</dbReference>
<evidence type="ECO:0000256" key="10">
    <source>
        <dbReference type="ARBA" id="ARBA00022833"/>
    </source>
</evidence>
<dbReference type="HOGENOM" id="CLU_040108_1_0_1"/>
<comment type="pathway">
    <text evidence="3">Protein modification; protein ubiquitination.</text>
</comment>
<keyword evidence="11 15" id="KW-1133">Transmembrane helix</keyword>
<reference evidence="19" key="3">
    <citation type="submission" date="2015-04" db="UniProtKB">
        <authorList>
            <consortium name="EnsemblPlants"/>
        </authorList>
    </citation>
    <scope>IDENTIFICATION</scope>
    <source>
        <strain evidence="19">cv. Jemalong A17</strain>
    </source>
</reference>
<dbReference type="FunFam" id="3.30.40.10:FF:000187">
    <property type="entry name" value="E3 ubiquitin-protein ligase ATL6"/>
    <property type="match status" value="1"/>
</dbReference>
<dbReference type="AlphaFoldDB" id="G7I5E5"/>
<dbReference type="GO" id="GO:0061630">
    <property type="term" value="F:ubiquitin protein ligase activity"/>
    <property type="evidence" value="ECO:0007669"/>
    <property type="project" value="UniProtKB-EC"/>
</dbReference>
<gene>
    <name evidence="19" type="primary">11434464</name>
    <name evidence="17" type="ordered locus">MTR_1g043410</name>
    <name evidence="18" type="ORF">MtrunA17_Chr1g0167811</name>
</gene>
<evidence type="ECO:0000256" key="8">
    <source>
        <dbReference type="ARBA" id="ARBA00022771"/>
    </source>
</evidence>
<keyword evidence="8 14" id="KW-0863">Zinc-finger</keyword>
<dbReference type="PROSITE" id="PS50089">
    <property type="entry name" value="ZF_RING_2"/>
    <property type="match status" value="1"/>
</dbReference>
<proteinExistence type="inferred from homology"/>
<dbReference type="InterPro" id="IPR044600">
    <property type="entry name" value="ATL1/ATL16-like"/>
</dbReference>
<keyword evidence="5" id="KW-0808">Transferase</keyword>
<dbReference type="EMBL" id="PSQE01000001">
    <property type="protein sequence ID" value="RHN78610.1"/>
    <property type="molecule type" value="Genomic_DNA"/>
</dbReference>
<dbReference type="KEGG" id="mtr:11434464"/>